<dbReference type="Pfam" id="PF02796">
    <property type="entry name" value="HTH_7"/>
    <property type="match status" value="1"/>
</dbReference>
<dbReference type="InterPro" id="IPR006120">
    <property type="entry name" value="Resolvase_HTH_dom"/>
</dbReference>
<dbReference type="GO" id="GO:0003677">
    <property type="term" value="F:DNA binding"/>
    <property type="evidence" value="ECO:0007669"/>
    <property type="project" value="UniProtKB-KW"/>
</dbReference>
<dbReference type="Pfam" id="PF00239">
    <property type="entry name" value="Resolvase"/>
    <property type="match status" value="1"/>
</dbReference>
<dbReference type="Gene3D" id="3.40.50.1390">
    <property type="entry name" value="Resolvase, N-terminal catalytic domain"/>
    <property type="match status" value="1"/>
</dbReference>
<dbReference type="FunFam" id="3.40.50.1390:FF:000001">
    <property type="entry name" value="DNA recombinase"/>
    <property type="match status" value="1"/>
</dbReference>
<dbReference type="PANTHER" id="PTHR30461:SF2">
    <property type="entry name" value="SERINE RECOMBINASE PINE-RELATED"/>
    <property type="match status" value="1"/>
</dbReference>
<dbReference type="CDD" id="cd00569">
    <property type="entry name" value="HTH_Hin_like"/>
    <property type="match status" value="1"/>
</dbReference>
<dbReference type="SUPFAM" id="SSF53041">
    <property type="entry name" value="Resolvase-like"/>
    <property type="match status" value="1"/>
</dbReference>
<dbReference type="GO" id="GO:0015074">
    <property type="term" value="P:DNA integration"/>
    <property type="evidence" value="ECO:0007669"/>
    <property type="project" value="UniProtKB-KW"/>
</dbReference>
<dbReference type="EMBL" id="JAAAIN010000793">
    <property type="protein sequence ID" value="KAG0310795.1"/>
    <property type="molecule type" value="Genomic_DNA"/>
</dbReference>
<evidence type="ECO:0000259" key="5">
    <source>
        <dbReference type="PROSITE" id="PS51736"/>
    </source>
</evidence>
<dbReference type="InterPro" id="IPR009057">
    <property type="entry name" value="Homeodomain-like_sf"/>
</dbReference>
<dbReference type="SUPFAM" id="SSF46689">
    <property type="entry name" value="Homeodomain-like"/>
    <property type="match status" value="1"/>
</dbReference>
<feature type="non-terminal residue" evidence="6">
    <location>
        <position position="1"/>
    </location>
</feature>
<organism evidence="6 7">
    <name type="scientific">Linnemannia gamsii</name>
    <dbReference type="NCBI Taxonomy" id="64522"/>
    <lineage>
        <taxon>Eukaryota</taxon>
        <taxon>Fungi</taxon>
        <taxon>Fungi incertae sedis</taxon>
        <taxon>Mucoromycota</taxon>
        <taxon>Mortierellomycotina</taxon>
        <taxon>Mortierellomycetes</taxon>
        <taxon>Mortierellales</taxon>
        <taxon>Mortierellaceae</taxon>
        <taxon>Linnemannia</taxon>
    </lineage>
</organism>
<dbReference type="AlphaFoldDB" id="A0A9P6UKR3"/>
<keyword evidence="2" id="KW-0229">DNA integration</keyword>
<dbReference type="OrthoDB" id="1929058at2759"/>
<dbReference type="PANTHER" id="PTHR30461">
    <property type="entry name" value="DNA-INVERTASE FROM LAMBDOID PROPHAGE"/>
    <property type="match status" value="1"/>
</dbReference>
<sequence>MEQLAQQIAKAEGVSVMEVVRESLLSLAGIRGLAAKKLPLRERLAKLAREVDALPPHTSVDNRSNDDILGYNEHERERIVAALEVHKVCRISAVSLLEANIVVRAREHHTMPTKLQRFLEEITAIVMPFDEKQARLADTAFQRYDRKSHLQLDALLEAGCERIFEETASGAKRERPELQAAINFMRAGDTLVIWKLDRLARSTRQLLDTVEKLAQRSIGLKTLTQDIDTTTAGGRLIFTVFGAISEFEQEIIRERTRAGLDAARTHGRKGGRPRALAEKDLKQARALLTDPEITVEDVARRLGVGSSTLYRYLPAARQTAQQ</sequence>
<dbReference type="CDD" id="cd09871">
    <property type="entry name" value="PIN_MtVapC28-VapC30-like"/>
    <property type="match status" value="1"/>
</dbReference>
<dbReference type="InterPro" id="IPR036162">
    <property type="entry name" value="Resolvase-like_N_sf"/>
</dbReference>
<evidence type="ECO:0000256" key="1">
    <source>
        <dbReference type="ARBA" id="ARBA00009913"/>
    </source>
</evidence>
<evidence type="ECO:0000256" key="3">
    <source>
        <dbReference type="ARBA" id="ARBA00023125"/>
    </source>
</evidence>
<dbReference type="InterPro" id="IPR006118">
    <property type="entry name" value="Recombinase_CS"/>
</dbReference>
<name>A0A9P6UKR3_9FUNG</name>
<comment type="similarity">
    <text evidence="1">Belongs to the site-specific recombinase resolvase family.</text>
</comment>
<protein>
    <recommendedName>
        <fullName evidence="5">Resolvase/invertase-type recombinase catalytic domain-containing protein</fullName>
    </recommendedName>
</protein>
<dbReference type="Proteomes" id="UP000823405">
    <property type="component" value="Unassembled WGS sequence"/>
</dbReference>
<proteinExistence type="inferred from homology"/>
<evidence type="ECO:0000313" key="7">
    <source>
        <dbReference type="Proteomes" id="UP000823405"/>
    </source>
</evidence>
<evidence type="ECO:0000256" key="4">
    <source>
        <dbReference type="ARBA" id="ARBA00023172"/>
    </source>
</evidence>
<dbReference type="PROSITE" id="PS00398">
    <property type="entry name" value="RECOMBINASES_2"/>
    <property type="match status" value="1"/>
</dbReference>
<dbReference type="CDD" id="cd03768">
    <property type="entry name" value="SR_ResInv"/>
    <property type="match status" value="1"/>
</dbReference>
<keyword evidence="3" id="KW-0238">DNA-binding</keyword>
<evidence type="ECO:0000256" key="2">
    <source>
        <dbReference type="ARBA" id="ARBA00022908"/>
    </source>
</evidence>
<evidence type="ECO:0000313" key="6">
    <source>
        <dbReference type="EMBL" id="KAG0310795.1"/>
    </source>
</evidence>
<dbReference type="PROSITE" id="PS51736">
    <property type="entry name" value="RECOMBINASES_3"/>
    <property type="match status" value="1"/>
</dbReference>
<dbReference type="SMART" id="SM00857">
    <property type="entry name" value="Resolvase"/>
    <property type="match status" value="1"/>
</dbReference>
<keyword evidence="4" id="KW-0233">DNA recombination</keyword>
<dbReference type="InterPro" id="IPR006119">
    <property type="entry name" value="Resolv_N"/>
</dbReference>
<dbReference type="Gene3D" id="1.10.10.60">
    <property type="entry name" value="Homeodomain-like"/>
    <property type="match status" value="1"/>
</dbReference>
<dbReference type="InterPro" id="IPR050639">
    <property type="entry name" value="SSR_resolvase"/>
</dbReference>
<keyword evidence="7" id="KW-1185">Reference proteome</keyword>
<accession>A0A9P6UKR3</accession>
<comment type="caution">
    <text evidence="6">The sequence shown here is derived from an EMBL/GenBank/DDBJ whole genome shotgun (WGS) entry which is preliminary data.</text>
</comment>
<feature type="domain" description="Resolvase/invertase-type recombinase catalytic" evidence="5">
    <location>
        <begin position="134"/>
        <end position="267"/>
    </location>
</feature>
<reference evidence="6" key="1">
    <citation type="journal article" date="2020" name="Fungal Divers.">
        <title>Resolving the Mortierellaceae phylogeny through synthesis of multi-gene phylogenetics and phylogenomics.</title>
        <authorList>
            <person name="Vandepol N."/>
            <person name="Liber J."/>
            <person name="Desiro A."/>
            <person name="Na H."/>
            <person name="Kennedy M."/>
            <person name="Barry K."/>
            <person name="Grigoriev I.V."/>
            <person name="Miller A.N."/>
            <person name="O'Donnell K."/>
            <person name="Stajich J.E."/>
            <person name="Bonito G."/>
        </authorList>
    </citation>
    <scope>NUCLEOTIDE SEQUENCE</scope>
    <source>
        <strain evidence="6">NVP60</strain>
    </source>
</reference>
<dbReference type="GO" id="GO:0000150">
    <property type="term" value="F:DNA strand exchange activity"/>
    <property type="evidence" value="ECO:0007669"/>
    <property type="project" value="InterPro"/>
</dbReference>
<gene>
    <name evidence="6" type="ORF">BGZ97_012304</name>
</gene>